<keyword evidence="1" id="KW-0812">Transmembrane</keyword>
<sequence length="258" mass="26817">MNTPPNVPCHTQRVKARVGPRAALISAILALVVGGGGLVASLVLSAFVFDDYDAYGEVPIPGSSRLHLPAGEVTISFHTLVTGGPNGSFPIPPLQVGITPPEGVADPVLTESMGTTTSVNSDVRVRVWVAQVAEEGVYDVEAGGNVNGYINPQLAFGKDSSPGGLLWGFGAVLAVGVVALFAAIGWRTRSARRPQVPPAPVSLDELSWPGPVPPPLSSYEPTDQGVRLEQLKTLAALRASGALTEAEFEAEKRRVLGG</sequence>
<keyword evidence="1" id="KW-1133">Transmembrane helix</keyword>
<evidence type="ECO:0000313" key="3">
    <source>
        <dbReference type="EMBL" id="VEG56451.1"/>
    </source>
</evidence>
<name>A0A3S4RQY6_MYCAU</name>
<protein>
    <recommendedName>
        <fullName evidence="2">SHOCT domain-containing protein</fullName>
    </recommendedName>
</protein>
<dbReference type="Pfam" id="PF09851">
    <property type="entry name" value="SHOCT"/>
    <property type="match status" value="1"/>
</dbReference>
<organism evidence="3 4">
    <name type="scientific">Mycolicibacterium aurum</name>
    <name type="common">Mycobacterium aurum</name>
    <dbReference type="NCBI Taxonomy" id="1791"/>
    <lineage>
        <taxon>Bacteria</taxon>
        <taxon>Bacillati</taxon>
        <taxon>Actinomycetota</taxon>
        <taxon>Actinomycetes</taxon>
        <taxon>Mycobacteriales</taxon>
        <taxon>Mycobacteriaceae</taxon>
        <taxon>Mycolicibacterium</taxon>
    </lineage>
</organism>
<dbReference type="Proteomes" id="UP000279306">
    <property type="component" value="Chromosome"/>
</dbReference>
<feature type="transmembrane region" description="Helical" evidence="1">
    <location>
        <begin position="165"/>
        <end position="186"/>
    </location>
</feature>
<reference evidence="3 4" key="1">
    <citation type="submission" date="2018-12" db="EMBL/GenBank/DDBJ databases">
        <authorList>
            <consortium name="Pathogen Informatics"/>
        </authorList>
    </citation>
    <scope>NUCLEOTIDE SEQUENCE [LARGE SCALE GENOMIC DNA]</scope>
    <source>
        <strain evidence="3 4">NCTC10437</strain>
    </source>
</reference>
<feature type="domain" description="SHOCT" evidence="2">
    <location>
        <begin position="229"/>
        <end position="256"/>
    </location>
</feature>
<dbReference type="KEGG" id="mauu:NCTC10437_03526"/>
<keyword evidence="4" id="KW-1185">Reference proteome</keyword>
<dbReference type="InterPro" id="IPR018649">
    <property type="entry name" value="SHOCT"/>
</dbReference>
<dbReference type="EMBL" id="LR134356">
    <property type="protein sequence ID" value="VEG56451.1"/>
    <property type="molecule type" value="Genomic_DNA"/>
</dbReference>
<dbReference type="STRING" id="1791.GCA_001049355_01918"/>
<evidence type="ECO:0000313" key="4">
    <source>
        <dbReference type="Proteomes" id="UP000279306"/>
    </source>
</evidence>
<gene>
    <name evidence="3" type="ORF">NCTC10437_03526</name>
</gene>
<dbReference type="AlphaFoldDB" id="A0A3S4RQY6"/>
<accession>A0A3S4RQY6</accession>
<proteinExistence type="predicted"/>
<evidence type="ECO:0000256" key="1">
    <source>
        <dbReference type="SAM" id="Phobius"/>
    </source>
</evidence>
<evidence type="ECO:0000259" key="2">
    <source>
        <dbReference type="Pfam" id="PF09851"/>
    </source>
</evidence>
<keyword evidence="1" id="KW-0472">Membrane</keyword>
<dbReference type="OrthoDB" id="5996503at2"/>
<feature type="transmembrane region" description="Helical" evidence="1">
    <location>
        <begin position="22"/>
        <end position="49"/>
    </location>
</feature>